<accession>A0AAN6Q3D7</accession>
<organism evidence="2 3">
    <name type="scientific">Parathielavia hyrcaniae</name>
    <dbReference type="NCBI Taxonomy" id="113614"/>
    <lineage>
        <taxon>Eukaryota</taxon>
        <taxon>Fungi</taxon>
        <taxon>Dikarya</taxon>
        <taxon>Ascomycota</taxon>
        <taxon>Pezizomycotina</taxon>
        <taxon>Sordariomycetes</taxon>
        <taxon>Sordariomycetidae</taxon>
        <taxon>Sordariales</taxon>
        <taxon>Chaetomiaceae</taxon>
        <taxon>Parathielavia</taxon>
    </lineage>
</organism>
<name>A0AAN6Q3D7_9PEZI</name>
<keyword evidence="3" id="KW-1185">Reference proteome</keyword>
<dbReference type="Proteomes" id="UP001305647">
    <property type="component" value="Unassembled WGS sequence"/>
</dbReference>
<reference evidence="2" key="1">
    <citation type="journal article" date="2023" name="Mol. Phylogenet. Evol.">
        <title>Genome-scale phylogeny and comparative genomics of the fungal order Sordariales.</title>
        <authorList>
            <person name="Hensen N."/>
            <person name="Bonometti L."/>
            <person name="Westerberg I."/>
            <person name="Brannstrom I.O."/>
            <person name="Guillou S."/>
            <person name="Cros-Aarteil S."/>
            <person name="Calhoun S."/>
            <person name="Haridas S."/>
            <person name="Kuo A."/>
            <person name="Mondo S."/>
            <person name="Pangilinan J."/>
            <person name="Riley R."/>
            <person name="LaButti K."/>
            <person name="Andreopoulos B."/>
            <person name="Lipzen A."/>
            <person name="Chen C."/>
            <person name="Yan M."/>
            <person name="Daum C."/>
            <person name="Ng V."/>
            <person name="Clum A."/>
            <person name="Steindorff A."/>
            <person name="Ohm R.A."/>
            <person name="Martin F."/>
            <person name="Silar P."/>
            <person name="Natvig D.O."/>
            <person name="Lalanne C."/>
            <person name="Gautier V."/>
            <person name="Ament-Velasquez S.L."/>
            <person name="Kruys A."/>
            <person name="Hutchinson M.I."/>
            <person name="Powell A.J."/>
            <person name="Barry K."/>
            <person name="Miller A.N."/>
            <person name="Grigoriev I.V."/>
            <person name="Debuchy R."/>
            <person name="Gladieux P."/>
            <person name="Hiltunen Thoren M."/>
            <person name="Johannesson H."/>
        </authorList>
    </citation>
    <scope>NUCLEOTIDE SEQUENCE</scope>
    <source>
        <strain evidence="2">CBS 757.83</strain>
    </source>
</reference>
<feature type="region of interest" description="Disordered" evidence="1">
    <location>
        <begin position="124"/>
        <end position="158"/>
    </location>
</feature>
<reference evidence="2" key="2">
    <citation type="submission" date="2023-05" db="EMBL/GenBank/DDBJ databases">
        <authorList>
            <consortium name="Lawrence Berkeley National Laboratory"/>
            <person name="Steindorff A."/>
            <person name="Hensen N."/>
            <person name="Bonometti L."/>
            <person name="Westerberg I."/>
            <person name="Brannstrom I.O."/>
            <person name="Guillou S."/>
            <person name="Cros-Aarteil S."/>
            <person name="Calhoun S."/>
            <person name="Haridas S."/>
            <person name="Kuo A."/>
            <person name="Mondo S."/>
            <person name="Pangilinan J."/>
            <person name="Riley R."/>
            <person name="Labutti K."/>
            <person name="Andreopoulos B."/>
            <person name="Lipzen A."/>
            <person name="Chen C."/>
            <person name="Yanf M."/>
            <person name="Daum C."/>
            <person name="Ng V."/>
            <person name="Clum A."/>
            <person name="Ohm R."/>
            <person name="Martin F."/>
            <person name="Silar P."/>
            <person name="Natvig D."/>
            <person name="Lalanne C."/>
            <person name="Gautier V."/>
            <person name="Ament-Velasquez S.L."/>
            <person name="Kruys A."/>
            <person name="Hutchinson M.I."/>
            <person name="Powell A.J."/>
            <person name="Barry K."/>
            <person name="Miller A.N."/>
            <person name="Grigoriev I.V."/>
            <person name="Debuchy R."/>
            <person name="Gladieux P."/>
            <person name="Thoren M.H."/>
            <person name="Johannesson H."/>
        </authorList>
    </citation>
    <scope>NUCLEOTIDE SEQUENCE</scope>
    <source>
        <strain evidence="2">CBS 757.83</strain>
    </source>
</reference>
<sequence length="207" mass="22431">MHSIDSPTSWPDLRTCPAGYRWERHRAGGAKDRISRCGPIGCGNPCQSGRSLRVYKSPPLQADTNSDKLKIESILGFLPLLPPSAAKINKTTITEKPTVDRTPCRSIPSKVILAMAVTPLPSPTVTRKALRSPTPRATHPSPSRCSTSRHRRPRRRRATAACTLASLPCVAAGSAARPASAVSSAWIAASKDRRRRPILFMKRAPLG</sequence>
<protein>
    <submittedName>
        <fullName evidence="2">Uncharacterized protein</fullName>
    </submittedName>
</protein>
<comment type="caution">
    <text evidence="2">The sequence shown here is derived from an EMBL/GenBank/DDBJ whole genome shotgun (WGS) entry which is preliminary data.</text>
</comment>
<evidence type="ECO:0000256" key="1">
    <source>
        <dbReference type="SAM" id="MobiDB-lite"/>
    </source>
</evidence>
<dbReference type="EMBL" id="MU863630">
    <property type="protein sequence ID" value="KAK4102840.1"/>
    <property type="molecule type" value="Genomic_DNA"/>
</dbReference>
<evidence type="ECO:0000313" key="2">
    <source>
        <dbReference type="EMBL" id="KAK4102840.1"/>
    </source>
</evidence>
<evidence type="ECO:0000313" key="3">
    <source>
        <dbReference type="Proteomes" id="UP001305647"/>
    </source>
</evidence>
<dbReference type="AlphaFoldDB" id="A0AAN6Q3D7"/>
<gene>
    <name evidence="2" type="ORF">N658DRAFT_494900</name>
</gene>
<feature type="compositionally biased region" description="Basic residues" evidence="1">
    <location>
        <begin position="147"/>
        <end position="158"/>
    </location>
</feature>
<proteinExistence type="predicted"/>